<dbReference type="PANTHER" id="PTHR48099:SF11">
    <property type="entry name" value="BIFUNCTIONAL METHYLENETETRAHYDROFOLATE DEHYDROGENASE_CYCLOHYDROLASE, MITOCHONDRIAL"/>
    <property type="match status" value="1"/>
</dbReference>
<dbReference type="GO" id="GO:0019752">
    <property type="term" value="P:carboxylic acid metabolic process"/>
    <property type="evidence" value="ECO:0007669"/>
    <property type="project" value="UniProtKB-ARBA"/>
</dbReference>
<dbReference type="SUPFAM" id="SSF51735">
    <property type="entry name" value="NAD(P)-binding Rossmann-fold domains"/>
    <property type="match status" value="1"/>
</dbReference>
<evidence type="ECO:0000256" key="5">
    <source>
        <dbReference type="ARBA" id="ARBA00022842"/>
    </source>
</evidence>
<dbReference type="PANTHER" id="PTHR48099">
    <property type="entry name" value="C-1-TETRAHYDROFOLATE SYNTHASE, CYTOPLASMIC-RELATED"/>
    <property type="match status" value="1"/>
</dbReference>
<dbReference type="GO" id="GO:0004487">
    <property type="term" value="F:methylenetetrahydrofolate dehydrogenase (NAD+) activity"/>
    <property type="evidence" value="ECO:0007669"/>
    <property type="project" value="UniProtKB-EC"/>
</dbReference>
<evidence type="ECO:0000256" key="10">
    <source>
        <dbReference type="ARBA" id="ARBA00036357"/>
    </source>
</evidence>
<dbReference type="Pfam" id="PF02882">
    <property type="entry name" value="THF_DHG_CYH_C"/>
    <property type="match status" value="1"/>
</dbReference>
<dbReference type="InterPro" id="IPR000672">
    <property type="entry name" value="THF_DH/CycHdrlase"/>
</dbReference>
<dbReference type="GO" id="GO:0004477">
    <property type="term" value="F:methenyltetrahydrofolate cyclohydrolase activity"/>
    <property type="evidence" value="ECO:0007669"/>
    <property type="project" value="UniProtKB-EC"/>
</dbReference>
<evidence type="ECO:0000256" key="4">
    <source>
        <dbReference type="ARBA" id="ARBA00022801"/>
    </source>
</evidence>
<dbReference type="InterPro" id="IPR020867">
    <property type="entry name" value="THF_DH/CycHdrlase_CS"/>
</dbReference>
<feature type="domain" description="Tetrahydrofolate dehydrogenase/cyclohydrolase catalytic" evidence="13">
    <location>
        <begin position="5"/>
        <end position="120"/>
    </location>
</feature>
<dbReference type="FunFam" id="3.40.50.10860:FF:000001">
    <property type="entry name" value="Bifunctional protein FolD"/>
    <property type="match status" value="1"/>
</dbReference>
<comment type="cofactor">
    <cofactor evidence="1">
        <name>Mg(2+)</name>
        <dbReference type="ChEBI" id="CHEBI:18420"/>
    </cofactor>
</comment>
<keyword evidence="3" id="KW-0554">One-carbon metabolism</keyword>
<reference evidence="15" key="1">
    <citation type="submission" date="2020-03" db="EMBL/GenBank/DDBJ databases">
        <title>Transcriptomic Profiling of the Digestive Tract of the Rat Flea, Xenopsylla cheopis, Following Blood Feeding and Infection with Yersinia pestis.</title>
        <authorList>
            <person name="Bland D.M."/>
            <person name="Martens C.A."/>
            <person name="Virtaneva K."/>
            <person name="Kanakabandi K."/>
            <person name="Long D."/>
            <person name="Rosenke R."/>
            <person name="Saturday G.A."/>
            <person name="Hoyt F.H."/>
            <person name="Bruno D.P."/>
            <person name="Ribeiro J.M.C."/>
            <person name="Hinnebusch J."/>
        </authorList>
    </citation>
    <scope>NUCLEOTIDE SEQUENCE</scope>
</reference>
<comment type="subcellular location">
    <subcellularLocation>
        <location evidence="2">Mitochondrion</location>
    </subcellularLocation>
</comment>
<keyword evidence="9" id="KW-0511">Multifunctional enzyme</keyword>
<dbReference type="InterPro" id="IPR020631">
    <property type="entry name" value="THF_DH/CycHdrlase_NAD-bd_dom"/>
</dbReference>
<dbReference type="CDD" id="cd01080">
    <property type="entry name" value="NAD_bind_m-THF_DH_Cyclohyd"/>
    <property type="match status" value="1"/>
</dbReference>
<evidence type="ECO:0000256" key="8">
    <source>
        <dbReference type="ARBA" id="ARBA00023128"/>
    </source>
</evidence>
<evidence type="ECO:0000256" key="9">
    <source>
        <dbReference type="ARBA" id="ARBA00023268"/>
    </source>
</evidence>
<dbReference type="Gene3D" id="3.40.50.10860">
    <property type="entry name" value="Leucine Dehydrogenase, chain A, domain 1"/>
    <property type="match status" value="1"/>
</dbReference>
<evidence type="ECO:0000259" key="13">
    <source>
        <dbReference type="Pfam" id="PF00763"/>
    </source>
</evidence>
<dbReference type="PROSITE" id="PS00767">
    <property type="entry name" value="THF_DHG_CYH_2"/>
    <property type="match status" value="1"/>
</dbReference>
<name>A0A6M2DGD4_XENCH</name>
<dbReference type="SUPFAM" id="SSF53223">
    <property type="entry name" value="Aminoacid dehydrogenase-like, N-terminal domain"/>
    <property type="match status" value="1"/>
</dbReference>
<dbReference type="InterPro" id="IPR046346">
    <property type="entry name" value="Aminoacid_DH-like_N_sf"/>
</dbReference>
<evidence type="ECO:0000256" key="6">
    <source>
        <dbReference type="ARBA" id="ARBA00023002"/>
    </source>
</evidence>
<dbReference type="GO" id="GO:0004488">
    <property type="term" value="F:methylenetetrahydrofolate dehydrogenase (NADP+) activity"/>
    <property type="evidence" value="ECO:0007669"/>
    <property type="project" value="InterPro"/>
</dbReference>
<feature type="domain" description="Tetrahydrofolate dehydrogenase/cyclohydrolase NAD(P)-binding" evidence="14">
    <location>
        <begin position="139"/>
        <end position="295"/>
    </location>
</feature>
<proteinExistence type="inferred from homology"/>
<keyword evidence="7" id="KW-0520">NAD</keyword>
<comment type="catalytic activity">
    <reaction evidence="10">
        <text>(6R)-5,10-methenyltetrahydrofolate + H2O = (6R)-10-formyltetrahydrofolate + H(+)</text>
        <dbReference type="Rhea" id="RHEA:23700"/>
        <dbReference type="ChEBI" id="CHEBI:15377"/>
        <dbReference type="ChEBI" id="CHEBI:15378"/>
        <dbReference type="ChEBI" id="CHEBI:57455"/>
        <dbReference type="ChEBI" id="CHEBI:195366"/>
        <dbReference type="EC" id="3.5.4.9"/>
    </reaction>
</comment>
<protein>
    <submittedName>
        <fullName evidence="15">Putative c1-tetrahydrofolate synthase</fullName>
    </submittedName>
</protein>
<dbReference type="PRINTS" id="PR00085">
    <property type="entry name" value="THFDHDRGNASE"/>
</dbReference>
<dbReference type="Pfam" id="PF00763">
    <property type="entry name" value="THF_DHG_CYH"/>
    <property type="match status" value="1"/>
</dbReference>
<comment type="catalytic activity">
    <reaction evidence="11">
        <text>(6R)-5,10-methylene-5,6,7,8-tetrahydrofolate + NAD(+) = (6R)-5,10-methenyltetrahydrofolate + NADH</text>
        <dbReference type="Rhea" id="RHEA:22892"/>
        <dbReference type="ChEBI" id="CHEBI:15636"/>
        <dbReference type="ChEBI" id="CHEBI:57455"/>
        <dbReference type="ChEBI" id="CHEBI:57540"/>
        <dbReference type="ChEBI" id="CHEBI:57945"/>
        <dbReference type="EC" id="1.5.1.15"/>
    </reaction>
</comment>
<dbReference type="Gene3D" id="3.40.50.720">
    <property type="entry name" value="NAD(P)-binding Rossmann-like Domain"/>
    <property type="match status" value="1"/>
</dbReference>
<keyword evidence="5" id="KW-0460">Magnesium</keyword>
<keyword evidence="4" id="KW-0378">Hydrolase</keyword>
<evidence type="ECO:0000256" key="12">
    <source>
        <dbReference type="ARBA" id="ARBA00061364"/>
    </source>
</evidence>
<evidence type="ECO:0000256" key="1">
    <source>
        <dbReference type="ARBA" id="ARBA00001946"/>
    </source>
</evidence>
<dbReference type="EMBL" id="GIIL01000465">
    <property type="protein sequence ID" value="NOV44191.1"/>
    <property type="molecule type" value="Transcribed_RNA"/>
</dbReference>
<evidence type="ECO:0000259" key="14">
    <source>
        <dbReference type="Pfam" id="PF02882"/>
    </source>
</evidence>
<dbReference type="GO" id="GO:0005759">
    <property type="term" value="C:mitochondrial matrix"/>
    <property type="evidence" value="ECO:0007669"/>
    <property type="project" value="UniProtKB-ARBA"/>
</dbReference>
<accession>A0A6M2DGD4</accession>
<dbReference type="GO" id="GO:0035999">
    <property type="term" value="P:tetrahydrofolate interconversion"/>
    <property type="evidence" value="ECO:0007669"/>
    <property type="project" value="TreeGrafter"/>
</dbReference>
<dbReference type="InterPro" id="IPR036291">
    <property type="entry name" value="NAD(P)-bd_dom_sf"/>
</dbReference>
<evidence type="ECO:0000256" key="11">
    <source>
        <dbReference type="ARBA" id="ARBA00050302"/>
    </source>
</evidence>
<dbReference type="HAMAP" id="MF_01576">
    <property type="entry name" value="THF_DHG_CYH"/>
    <property type="match status" value="1"/>
</dbReference>
<sequence length="305" mass="33092">MAKLIDGKKIANDIQEELKREILKWCDAGNRAPQLTAVLVGDDPASDTYVKNKMKAAQNVGIESITVKIPATISENELLQKIEELNNDRNIDGILIQLPLPEHINERNICNAVSVRKDVDGFHIENIGKFCSDMNAFIPCTPLGVQELIKRSGIETFGKNAVVVGRSKNVGMPMAMLLHADGRNETHAMDATTTICHRFTPPEQLALFCKTADIIVTATGVPGLIKADMVKPGAAVFDVGITRIQDPVTGKNKLVGDVDFDAVKEIAGHITPVPGGVGPMTVAMLMKNTLKAAKYNVEYNNRNNA</sequence>
<dbReference type="InterPro" id="IPR020630">
    <property type="entry name" value="THF_DH/CycHdrlase_cat_dom"/>
</dbReference>
<organism evidence="15">
    <name type="scientific">Xenopsylla cheopis</name>
    <name type="common">Oriental rat flea</name>
    <name type="synonym">Pulex cheopis</name>
    <dbReference type="NCBI Taxonomy" id="163159"/>
    <lineage>
        <taxon>Eukaryota</taxon>
        <taxon>Metazoa</taxon>
        <taxon>Ecdysozoa</taxon>
        <taxon>Arthropoda</taxon>
        <taxon>Hexapoda</taxon>
        <taxon>Insecta</taxon>
        <taxon>Pterygota</taxon>
        <taxon>Neoptera</taxon>
        <taxon>Endopterygota</taxon>
        <taxon>Siphonaptera</taxon>
        <taxon>Pulicidae</taxon>
        <taxon>Xenopsyllinae</taxon>
        <taxon>Xenopsylla</taxon>
    </lineage>
</organism>
<evidence type="ECO:0000256" key="3">
    <source>
        <dbReference type="ARBA" id="ARBA00022563"/>
    </source>
</evidence>
<evidence type="ECO:0000256" key="2">
    <source>
        <dbReference type="ARBA" id="ARBA00004173"/>
    </source>
</evidence>
<comment type="similarity">
    <text evidence="12">Belongs to the tetrahydrofolate dehydrogenase/cyclohydrolase family.</text>
</comment>
<keyword evidence="6" id="KW-0560">Oxidoreductase</keyword>
<keyword evidence="8" id="KW-0496">Mitochondrion</keyword>
<dbReference type="PROSITE" id="PS00766">
    <property type="entry name" value="THF_DHG_CYH_1"/>
    <property type="match status" value="1"/>
</dbReference>
<dbReference type="AlphaFoldDB" id="A0A6M2DGD4"/>
<evidence type="ECO:0000256" key="7">
    <source>
        <dbReference type="ARBA" id="ARBA00023027"/>
    </source>
</evidence>
<dbReference type="FunFam" id="3.40.50.720:FF:000070">
    <property type="entry name" value="probable bifunctional methylenetetrahydrofolate dehydrogenase/cyclohydrolase 2"/>
    <property type="match status" value="1"/>
</dbReference>
<evidence type="ECO:0000313" key="15">
    <source>
        <dbReference type="EMBL" id="NOV44191.1"/>
    </source>
</evidence>